<accession>K0SY12</accession>
<sequence>GSYTGPSQLSATPGLMVVPFHPDEIGIPDTDDDVILVQGQFRIPRRDIVSFLGKKHHLVYSKDREVPVDVSVERSRVDEPSLSLAESTPSSMAESTPSSMAESTPSSMAEPTPVAESAPAVSSSVVDPMPVTESAAEEPSSLAEHTSVVRPAAEAPSSMAEPTSVVRPAAEAPSTMAESTSSVDELPSPGDEAGPKSACEEDDDWVFVEYNAFPTLPTYPKGAIDFTRLQLEQFHLVPVQEWTYGNFLWEYYGLLGDGKDAAAHEVNSVARRSLLTRFLKRQLKADRILTMLDYDFDTLSCVAELDYVRFPSLSTDDRREARARGFTRIWKIDWKNYDRRYSQCDKERT</sequence>
<feature type="compositionally biased region" description="Polar residues" evidence="1">
    <location>
        <begin position="84"/>
        <end position="107"/>
    </location>
</feature>
<evidence type="ECO:0000313" key="3">
    <source>
        <dbReference type="Proteomes" id="UP000266841"/>
    </source>
</evidence>
<feature type="non-terminal residue" evidence="2">
    <location>
        <position position="1"/>
    </location>
</feature>
<dbReference type="Proteomes" id="UP000266841">
    <property type="component" value="Unassembled WGS sequence"/>
</dbReference>
<dbReference type="AlphaFoldDB" id="K0SY12"/>
<feature type="compositionally biased region" description="Low complexity" evidence="1">
    <location>
        <begin position="109"/>
        <end position="144"/>
    </location>
</feature>
<comment type="caution">
    <text evidence="2">The sequence shown here is derived from an EMBL/GenBank/DDBJ whole genome shotgun (WGS) entry which is preliminary data.</text>
</comment>
<keyword evidence="3" id="KW-1185">Reference proteome</keyword>
<gene>
    <name evidence="2" type="ORF">THAOC_08394</name>
</gene>
<reference evidence="2 3" key="1">
    <citation type="journal article" date="2012" name="Genome Biol.">
        <title>Genome and low-iron response of an oceanic diatom adapted to chronic iron limitation.</title>
        <authorList>
            <person name="Lommer M."/>
            <person name="Specht M."/>
            <person name="Roy A.S."/>
            <person name="Kraemer L."/>
            <person name="Andreson R."/>
            <person name="Gutowska M.A."/>
            <person name="Wolf J."/>
            <person name="Bergner S.V."/>
            <person name="Schilhabel M.B."/>
            <person name="Klostermeier U.C."/>
            <person name="Beiko R.G."/>
            <person name="Rosenstiel P."/>
            <person name="Hippler M."/>
            <person name="Laroche J."/>
        </authorList>
    </citation>
    <scope>NUCLEOTIDE SEQUENCE [LARGE SCALE GENOMIC DNA]</scope>
    <source>
        <strain evidence="2 3">CCMP1005</strain>
    </source>
</reference>
<feature type="region of interest" description="Disordered" evidence="1">
    <location>
        <begin position="70"/>
        <end position="199"/>
    </location>
</feature>
<proteinExistence type="predicted"/>
<name>K0SY12_THAOC</name>
<dbReference type="EMBL" id="AGNL01008815">
    <property type="protein sequence ID" value="EJK70260.1"/>
    <property type="molecule type" value="Genomic_DNA"/>
</dbReference>
<organism evidence="2 3">
    <name type="scientific">Thalassiosira oceanica</name>
    <name type="common">Marine diatom</name>
    <dbReference type="NCBI Taxonomy" id="159749"/>
    <lineage>
        <taxon>Eukaryota</taxon>
        <taxon>Sar</taxon>
        <taxon>Stramenopiles</taxon>
        <taxon>Ochrophyta</taxon>
        <taxon>Bacillariophyta</taxon>
        <taxon>Coscinodiscophyceae</taxon>
        <taxon>Thalassiosirophycidae</taxon>
        <taxon>Thalassiosirales</taxon>
        <taxon>Thalassiosiraceae</taxon>
        <taxon>Thalassiosira</taxon>
    </lineage>
</organism>
<evidence type="ECO:0000256" key="1">
    <source>
        <dbReference type="SAM" id="MobiDB-lite"/>
    </source>
</evidence>
<feature type="compositionally biased region" description="Basic and acidic residues" evidence="1">
    <location>
        <begin position="70"/>
        <end position="79"/>
    </location>
</feature>
<feature type="compositionally biased region" description="Low complexity" evidence="1">
    <location>
        <begin position="151"/>
        <end position="162"/>
    </location>
</feature>
<evidence type="ECO:0000313" key="2">
    <source>
        <dbReference type="EMBL" id="EJK70260.1"/>
    </source>
</evidence>
<protein>
    <submittedName>
        <fullName evidence="2">Uncharacterized protein</fullName>
    </submittedName>
</protein>